<dbReference type="InterPro" id="IPR005467">
    <property type="entry name" value="His_kinase_dom"/>
</dbReference>
<dbReference type="SUPFAM" id="SSF55874">
    <property type="entry name" value="ATPase domain of HSP90 chaperone/DNA topoisomerase II/histidine kinase"/>
    <property type="match status" value="1"/>
</dbReference>
<reference evidence="7 8" key="1">
    <citation type="submission" date="2019-04" db="EMBL/GenBank/DDBJ databases">
        <title>A novel phosphate-accumulating bacterium identified in bioreactor for phosphate removal from wastewater.</title>
        <authorList>
            <person name="Kotlyarov R.Y."/>
            <person name="Beletsky A.V."/>
            <person name="Kallistova A.Y."/>
            <person name="Dorofeev A.G."/>
            <person name="Nikolaev Y.Y."/>
            <person name="Pimenov N.V."/>
            <person name="Ravin N.V."/>
            <person name="Mardanov A.V."/>
        </authorList>
    </citation>
    <scope>NUCLEOTIDE SEQUENCE [LARGE SCALE GENOMIC DNA]</scope>
    <source>
        <strain evidence="7 8">Bin19</strain>
    </source>
</reference>
<dbReference type="InterPro" id="IPR003594">
    <property type="entry name" value="HATPase_dom"/>
</dbReference>
<dbReference type="AlphaFoldDB" id="A0A5S4EIJ6"/>
<comment type="catalytic activity">
    <reaction evidence="1">
        <text>ATP + protein L-histidine = ADP + protein N-phospho-L-histidine.</text>
        <dbReference type="EC" id="2.7.13.3"/>
    </reaction>
</comment>
<dbReference type="GO" id="GO:0000160">
    <property type="term" value="P:phosphorelay signal transduction system"/>
    <property type="evidence" value="ECO:0007669"/>
    <property type="project" value="UniProtKB-KW"/>
</dbReference>
<dbReference type="Gene3D" id="3.30.565.10">
    <property type="entry name" value="Histidine kinase-like ATPase, C-terminal domain"/>
    <property type="match status" value="1"/>
</dbReference>
<evidence type="ECO:0000313" key="7">
    <source>
        <dbReference type="EMBL" id="TMQ75134.1"/>
    </source>
</evidence>
<evidence type="ECO:0000259" key="6">
    <source>
        <dbReference type="PROSITE" id="PS50109"/>
    </source>
</evidence>
<dbReference type="CDD" id="cd16917">
    <property type="entry name" value="HATPase_UhpB-NarQ-NarX-like"/>
    <property type="match status" value="1"/>
</dbReference>
<dbReference type="InterPro" id="IPR050482">
    <property type="entry name" value="Sensor_HK_TwoCompSys"/>
</dbReference>
<dbReference type="PROSITE" id="PS50109">
    <property type="entry name" value="HIS_KIN"/>
    <property type="match status" value="1"/>
</dbReference>
<keyword evidence="3" id="KW-0808">Transferase</keyword>
<feature type="domain" description="Histidine kinase" evidence="6">
    <location>
        <begin position="14"/>
        <end position="102"/>
    </location>
</feature>
<dbReference type="GO" id="GO:0004673">
    <property type="term" value="F:protein histidine kinase activity"/>
    <property type="evidence" value="ECO:0007669"/>
    <property type="project" value="UniProtKB-EC"/>
</dbReference>
<accession>A0A5S4EIJ6</accession>
<evidence type="ECO:0000256" key="2">
    <source>
        <dbReference type="ARBA" id="ARBA00012438"/>
    </source>
</evidence>
<proteinExistence type="predicted"/>
<evidence type="ECO:0000256" key="3">
    <source>
        <dbReference type="ARBA" id="ARBA00022679"/>
    </source>
</evidence>
<dbReference type="SMART" id="SM00387">
    <property type="entry name" value="HATPase_c"/>
    <property type="match status" value="1"/>
</dbReference>
<evidence type="ECO:0000256" key="5">
    <source>
        <dbReference type="ARBA" id="ARBA00023012"/>
    </source>
</evidence>
<comment type="caution">
    <text evidence="7">The sequence shown here is derived from an EMBL/GenBank/DDBJ whole genome shotgun (WGS) entry which is preliminary data.</text>
</comment>
<evidence type="ECO:0000256" key="4">
    <source>
        <dbReference type="ARBA" id="ARBA00022777"/>
    </source>
</evidence>
<sequence>MPVASINAATFLEQRIVQECLNNVTQHAHAKRLRLVLARRQHGDSLRLLIRDDGVGMDVGAPHAGFGLAGMRERVLSLGGSLQIRSWHGAGTRVRVLLPSVEPPAKMAVGSRQGSIRP</sequence>
<dbReference type="PRINTS" id="PR00344">
    <property type="entry name" value="BCTRLSENSOR"/>
</dbReference>
<dbReference type="EMBL" id="SWAD01000117">
    <property type="protein sequence ID" value="TMQ75134.1"/>
    <property type="molecule type" value="Genomic_DNA"/>
</dbReference>
<name>A0A5S4EIJ6_9PROT</name>
<dbReference type="EC" id="2.7.13.3" evidence="2"/>
<keyword evidence="8" id="KW-1185">Reference proteome</keyword>
<evidence type="ECO:0000256" key="1">
    <source>
        <dbReference type="ARBA" id="ARBA00000085"/>
    </source>
</evidence>
<dbReference type="Pfam" id="PF02518">
    <property type="entry name" value="HATPase_c"/>
    <property type="match status" value="1"/>
</dbReference>
<dbReference type="InterPro" id="IPR004358">
    <property type="entry name" value="Sig_transdc_His_kin-like_C"/>
</dbReference>
<dbReference type="PANTHER" id="PTHR24421">
    <property type="entry name" value="NITRATE/NITRITE SENSOR PROTEIN NARX-RELATED"/>
    <property type="match status" value="1"/>
</dbReference>
<keyword evidence="5" id="KW-0902">Two-component regulatory system</keyword>
<dbReference type="Proteomes" id="UP000306324">
    <property type="component" value="Unassembled WGS sequence"/>
</dbReference>
<dbReference type="PANTHER" id="PTHR24421:SF10">
    <property type="entry name" value="NITRATE_NITRITE SENSOR PROTEIN NARQ"/>
    <property type="match status" value="1"/>
</dbReference>
<organism evidence="7 8">
    <name type="scientific">Candidatus Accumulibacter phosphatis</name>
    <dbReference type="NCBI Taxonomy" id="327160"/>
    <lineage>
        <taxon>Bacteria</taxon>
        <taxon>Pseudomonadati</taxon>
        <taxon>Pseudomonadota</taxon>
        <taxon>Betaproteobacteria</taxon>
        <taxon>Candidatus Accumulibacter</taxon>
    </lineage>
</organism>
<dbReference type="RefSeq" id="WP_171047429.1">
    <property type="nucleotide sequence ID" value="NZ_SWAD01000117.1"/>
</dbReference>
<dbReference type="InterPro" id="IPR036890">
    <property type="entry name" value="HATPase_C_sf"/>
</dbReference>
<evidence type="ECO:0000313" key="8">
    <source>
        <dbReference type="Proteomes" id="UP000306324"/>
    </source>
</evidence>
<protein>
    <recommendedName>
        <fullName evidence="2">histidine kinase</fullName>
        <ecNumber evidence="2">2.7.13.3</ecNumber>
    </recommendedName>
</protein>
<gene>
    <name evidence="7" type="ORF">ACCUM_1931</name>
</gene>
<keyword evidence="4 7" id="KW-0418">Kinase</keyword>